<protein>
    <recommendedName>
        <fullName evidence="7">Vacuolar protein 8</fullName>
    </recommendedName>
</protein>
<sequence length="537" mass="55926">MPITAPTAENGATKQYPEIFSGSPQDRAGQLSAALSHIRSPSMKIAAYRNGSAYQLWQLHRLAKEPDCQKLLLDEDAVTTLVPLLAEPELAMGSASVLQRLASKEGADKVLKAGGIDKLVALLSASSGKARAAAAMALYHLCIASPEFCADTFTSLCNAMLHARGEAAVLAALEPIYSAGGAEGLAATYLTNVLVSGPGQQWRGYFVCRGTSALTCLLQQLTAPDASPAATFAASRALAGLAASSANQGDIIKGLVTALQGGEGAGKQRAALLLWQMLHVPAAVGTSAVVASQCASSDALVPGISWALHAESSAAAGVVQALVHDNHRVTNSVSQEVDTDSIRLRLIVPEANVVQQLTSLLHSTDMLSNAAAAHALANMTAYRSGGCEACSHRKIGGAGFLAFPHHRPSSGGGTCQHRPQGLVAGSPALASLLGLMHASGDAHAVSACIATLNNLCSSEEGAERVFEEAKRFAPHGLDGVMQRLLQCISWKQIPKRIQDAARNILLRMEGKHRNPPPISLITLLLMPPTQAPAYPEP</sequence>
<dbReference type="EMBL" id="CAUYUE010000004">
    <property type="protein sequence ID" value="CAK0763808.1"/>
    <property type="molecule type" value="Genomic_DNA"/>
</dbReference>
<reference evidence="8 9" key="1">
    <citation type="submission" date="2023-10" db="EMBL/GenBank/DDBJ databases">
        <authorList>
            <person name="Maclean D."/>
            <person name="Macfadyen A."/>
        </authorList>
    </citation>
    <scope>NUCLEOTIDE SEQUENCE [LARGE SCALE GENOMIC DNA]</scope>
</reference>
<keyword evidence="3" id="KW-0926">Vacuole</keyword>
<evidence type="ECO:0000256" key="4">
    <source>
        <dbReference type="ARBA" id="ARBA00022737"/>
    </source>
</evidence>
<dbReference type="PANTHER" id="PTHR47249:SF1">
    <property type="entry name" value="VACUOLAR PROTEIN 8"/>
    <property type="match status" value="1"/>
</dbReference>
<evidence type="ECO:0000256" key="7">
    <source>
        <dbReference type="ARBA" id="ARBA00026209"/>
    </source>
</evidence>
<evidence type="ECO:0000256" key="6">
    <source>
        <dbReference type="ARBA" id="ARBA00023288"/>
    </source>
</evidence>
<accession>A0AAV1I0A9</accession>
<dbReference type="InterPro" id="IPR016024">
    <property type="entry name" value="ARM-type_fold"/>
</dbReference>
<evidence type="ECO:0000256" key="1">
    <source>
        <dbReference type="ARBA" id="ARBA00004592"/>
    </source>
</evidence>
<proteinExistence type="inferred from homology"/>
<keyword evidence="5" id="KW-0472">Membrane</keyword>
<keyword evidence="6" id="KW-0449">Lipoprotein</keyword>
<evidence type="ECO:0000256" key="5">
    <source>
        <dbReference type="ARBA" id="ARBA00023136"/>
    </source>
</evidence>
<evidence type="ECO:0000256" key="2">
    <source>
        <dbReference type="ARBA" id="ARBA00005462"/>
    </source>
</evidence>
<organism evidence="8 9">
    <name type="scientific">Coccomyxa viridis</name>
    <dbReference type="NCBI Taxonomy" id="1274662"/>
    <lineage>
        <taxon>Eukaryota</taxon>
        <taxon>Viridiplantae</taxon>
        <taxon>Chlorophyta</taxon>
        <taxon>core chlorophytes</taxon>
        <taxon>Trebouxiophyceae</taxon>
        <taxon>Trebouxiophyceae incertae sedis</taxon>
        <taxon>Coccomyxaceae</taxon>
        <taxon>Coccomyxa</taxon>
    </lineage>
</organism>
<dbReference type="InterPro" id="IPR011989">
    <property type="entry name" value="ARM-like"/>
</dbReference>
<comment type="similarity">
    <text evidence="2">Belongs to the beta-catenin family.</text>
</comment>
<evidence type="ECO:0000313" key="8">
    <source>
        <dbReference type="EMBL" id="CAK0763808.1"/>
    </source>
</evidence>
<evidence type="ECO:0000313" key="9">
    <source>
        <dbReference type="Proteomes" id="UP001314263"/>
    </source>
</evidence>
<dbReference type="InterPro" id="IPR000225">
    <property type="entry name" value="Armadillo"/>
</dbReference>
<name>A0AAV1I0A9_9CHLO</name>
<keyword evidence="9" id="KW-1185">Reference proteome</keyword>
<gene>
    <name evidence="8" type="ORF">CVIRNUC_003095</name>
</gene>
<comment type="caution">
    <text evidence="8">The sequence shown here is derived from an EMBL/GenBank/DDBJ whole genome shotgun (WGS) entry which is preliminary data.</text>
</comment>
<dbReference type="Proteomes" id="UP001314263">
    <property type="component" value="Unassembled WGS sequence"/>
</dbReference>
<dbReference type="Gene3D" id="1.25.10.10">
    <property type="entry name" value="Leucine-rich Repeat Variant"/>
    <property type="match status" value="2"/>
</dbReference>
<dbReference type="SMART" id="SM00185">
    <property type="entry name" value="ARM"/>
    <property type="match status" value="4"/>
</dbReference>
<dbReference type="AlphaFoldDB" id="A0AAV1I0A9"/>
<comment type="subcellular location">
    <subcellularLocation>
        <location evidence="1">Vacuole membrane</location>
        <topology evidence="1">Lipid-anchor</topology>
    </subcellularLocation>
</comment>
<dbReference type="GO" id="GO:0005774">
    <property type="term" value="C:vacuolar membrane"/>
    <property type="evidence" value="ECO:0007669"/>
    <property type="project" value="UniProtKB-SubCell"/>
</dbReference>
<dbReference type="InterPro" id="IPR045156">
    <property type="entry name" value="Vac8"/>
</dbReference>
<dbReference type="SUPFAM" id="SSF48371">
    <property type="entry name" value="ARM repeat"/>
    <property type="match status" value="1"/>
</dbReference>
<evidence type="ECO:0000256" key="3">
    <source>
        <dbReference type="ARBA" id="ARBA00022554"/>
    </source>
</evidence>
<dbReference type="PANTHER" id="PTHR47249">
    <property type="entry name" value="VACUOLAR PROTEIN 8"/>
    <property type="match status" value="1"/>
</dbReference>
<keyword evidence="4" id="KW-0677">Repeat</keyword>
<dbReference type="GO" id="GO:0043495">
    <property type="term" value="F:protein-membrane adaptor activity"/>
    <property type="evidence" value="ECO:0007669"/>
    <property type="project" value="InterPro"/>
</dbReference>
<dbReference type="GO" id="GO:0071562">
    <property type="term" value="P:nucleus-vacuole junction assembly"/>
    <property type="evidence" value="ECO:0007669"/>
    <property type="project" value="InterPro"/>
</dbReference>